<name>A0A091CZQ2_FUKDA</name>
<evidence type="ECO:0000313" key="3">
    <source>
        <dbReference type="Proteomes" id="UP000028990"/>
    </source>
</evidence>
<keyword evidence="3" id="KW-1185">Reference proteome</keyword>
<organism evidence="2 3">
    <name type="scientific">Fukomys damarensis</name>
    <name type="common">Damaraland mole rat</name>
    <name type="synonym">Cryptomys damarensis</name>
    <dbReference type="NCBI Taxonomy" id="885580"/>
    <lineage>
        <taxon>Eukaryota</taxon>
        <taxon>Metazoa</taxon>
        <taxon>Chordata</taxon>
        <taxon>Craniata</taxon>
        <taxon>Vertebrata</taxon>
        <taxon>Euteleostomi</taxon>
        <taxon>Mammalia</taxon>
        <taxon>Eutheria</taxon>
        <taxon>Euarchontoglires</taxon>
        <taxon>Glires</taxon>
        <taxon>Rodentia</taxon>
        <taxon>Hystricomorpha</taxon>
        <taxon>Bathyergidae</taxon>
        <taxon>Fukomys</taxon>
    </lineage>
</organism>
<proteinExistence type="predicted"/>
<protein>
    <submittedName>
        <fullName evidence="2">Uncharacterized protein</fullName>
    </submittedName>
</protein>
<dbReference type="AlphaFoldDB" id="A0A091CZQ2"/>
<reference evidence="2 3" key="1">
    <citation type="submission" date="2013-11" db="EMBL/GenBank/DDBJ databases">
        <title>The Damaraland mole rat (Fukomys damarensis) genome and evolution of African mole rats.</title>
        <authorList>
            <person name="Gladyshev V.N."/>
            <person name="Fang X."/>
        </authorList>
    </citation>
    <scope>NUCLEOTIDE SEQUENCE [LARGE SCALE GENOMIC DNA]</scope>
    <source>
        <tissue evidence="2">Liver</tissue>
    </source>
</reference>
<sequence>MTQLLPRCSLIPASRPRSLAPAPLSPEPDHRLGGSAQPSVQGHVELNAETADALSAGPEEHHRASGASDPRLPAEHLLRVAGP</sequence>
<evidence type="ECO:0000313" key="2">
    <source>
        <dbReference type="EMBL" id="KFO23415.1"/>
    </source>
</evidence>
<feature type="region of interest" description="Disordered" evidence="1">
    <location>
        <begin position="1"/>
        <end position="83"/>
    </location>
</feature>
<feature type="compositionally biased region" description="Basic and acidic residues" evidence="1">
    <location>
        <begin position="72"/>
        <end position="83"/>
    </location>
</feature>
<dbReference type="Proteomes" id="UP000028990">
    <property type="component" value="Unassembled WGS sequence"/>
</dbReference>
<gene>
    <name evidence="2" type="ORF">H920_15175</name>
</gene>
<evidence type="ECO:0000256" key="1">
    <source>
        <dbReference type="SAM" id="MobiDB-lite"/>
    </source>
</evidence>
<feature type="compositionally biased region" description="Low complexity" evidence="1">
    <location>
        <begin position="12"/>
        <end position="22"/>
    </location>
</feature>
<accession>A0A091CZQ2</accession>
<dbReference type="EMBL" id="KN123763">
    <property type="protein sequence ID" value="KFO23415.1"/>
    <property type="molecule type" value="Genomic_DNA"/>
</dbReference>